<feature type="region of interest" description="Disordered" evidence="10">
    <location>
        <begin position="1"/>
        <end position="25"/>
    </location>
</feature>
<dbReference type="Proteomes" id="UP000594263">
    <property type="component" value="Unplaced"/>
</dbReference>
<feature type="binding site" evidence="9">
    <location>
        <position position="109"/>
    </location>
    <ligand>
        <name>ATP</name>
        <dbReference type="ChEBI" id="CHEBI:30616"/>
    </ligand>
</feature>
<dbReference type="Gramene" id="Kaladp0055s0372.1.v1.1">
    <property type="protein sequence ID" value="Kaladp0055s0372.1.v1.1.CDS.1"/>
    <property type="gene ID" value="Kaladp0055s0372.v1.1"/>
</dbReference>
<dbReference type="EC" id="2.7.11.1" evidence="1"/>
<dbReference type="FunFam" id="1.10.510.10:FF:001023">
    <property type="entry name" value="Os07g0541700 protein"/>
    <property type="match status" value="1"/>
</dbReference>
<comment type="catalytic activity">
    <reaction evidence="8">
        <text>L-seryl-[protein] + ATP = O-phospho-L-seryl-[protein] + ADP + H(+)</text>
        <dbReference type="Rhea" id="RHEA:17989"/>
        <dbReference type="Rhea" id="RHEA-COMP:9863"/>
        <dbReference type="Rhea" id="RHEA-COMP:11604"/>
        <dbReference type="ChEBI" id="CHEBI:15378"/>
        <dbReference type="ChEBI" id="CHEBI:29999"/>
        <dbReference type="ChEBI" id="CHEBI:30616"/>
        <dbReference type="ChEBI" id="CHEBI:83421"/>
        <dbReference type="ChEBI" id="CHEBI:456216"/>
        <dbReference type="EC" id="2.7.11.1"/>
    </reaction>
</comment>
<dbReference type="GO" id="GO:0005524">
    <property type="term" value="F:ATP binding"/>
    <property type="evidence" value="ECO:0007669"/>
    <property type="project" value="UniProtKB-UniRule"/>
</dbReference>
<evidence type="ECO:0000256" key="10">
    <source>
        <dbReference type="SAM" id="MobiDB-lite"/>
    </source>
</evidence>
<dbReference type="Gene3D" id="1.10.510.10">
    <property type="entry name" value="Transferase(Phosphotransferase) domain 1"/>
    <property type="match status" value="2"/>
</dbReference>
<dbReference type="AlphaFoldDB" id="A0A7N0U6I8"/>
<name>A0A7N0U6I8_KALFE</name>
<dbReference type="PROSITE" id="PS00107">
    <property type="entry name" value="PROTEIN_KINASE_ATP"/>
    <property type="match status" value="1"/>
</dbReference>
<evidence type="ECO:0000256" key="1">
    <source>
        <dbReference type="ARBA" id="ARBA00012513"/>
    </source>
</evidence>
<evidence type="ECO:0000256" key="9">
    <source>
        <dbReference type="PROSITE-ProRule" id="PRU10141"/>
    </source>
</evidence>
<dbReference type="PANTHER" id="PTHR46821">
    <property type="entry name" value="OS07G0586332 PROTEIN"/>
    <property type="match status" value="1"/>
</dbReference>
<keyword evidence="5" id="KW-0418">Kinase</keyword>
<organism evidence="12 13">
    <name type="scientific">Kalanchoe fedtschenkoi</name>
    <name type="common">Lavender scallops</name>
    <name type="synonym">South American air plant</name>
    <dbReference type="NCBI Taxonomy" id="63787"/>
    <lineage>
        <taxon>Eukaryota</taxon>
        <taxon>Viridiplantae</taxon>
        <taxon>Streptophyta</taxon>
        <taxon>Embryophyta</taxon>
        <taxon>Tracheophyta</taxon>
        <taxon>Spermatophyta</taxon>
        <taxon>Magnoliopsida</taxon>
        <taxon>eudicotyledons</taxon>
        <taxon>Gunneridae</taxon>
        <taxon>Pentapetalae</taxon>
        <taxon>Saxifragales</taxon>
        <taxon>Crassulaceae</taxon>
        <taxon>Kalanchoe</taxon>
    </lineage>
</organism>
<keyword evidence="2" id="KW-0723">Serine/threonine-protein kinase</keyword>
<dbReference type="PROSITE" id="PS50011">
    <property type="entry name" value="PROTEIN_KINASE_DOM"/>
    <property type="match status" value="1"/>
</dbReference>
<evidence type="ECO:0000259" key="11">
    <source>
        <dbReference type="PROSITE" id="PS50011"/>
    </source>
</evidence>
<sequence length="640" mass="70322">MPSRQPTPINTPSSSPQPTPTHFPLTPPIAAGAGLCSALVLCLLLCKKLRWRHAKRASASDSSPPRPRRYSYAALKKATSNFSDAKRVGQGGFGSVYVGSVHKQQVAVKLMDSGSLQGEREFQNELLVAEKLDSAYVLTLLGFASSRKHMALVYEYMCNGSLQDALFVKKDARVRVWECRFRIALDVARGIEYLHGCDPPVVHCDVKPSNVLLDGGMRAKIGDFGLARFKAAEEAAAAAAAAGVEMEDRASVVEETESVTTMTTVGMDDFSLCMDQSPESVLKGLSCLSDEQSPMRSEAVAFPKISEEGSTGGCDEAESGKEVKERVVEGGDGAVKEYVMEWIGAEIKGERPKSGWVGDSSRNEAKGRAEKKKKKKHSDWWVSLDEEKSSKKAKTKRRPAREWWKEEYSQDLAKKQRKKKRRQAEITDDEYVDTWWPRSDGSNKGGKFSRSGSKRSRGSLDWWLDGLSGESWKGGHHSHDSASGEFPRSCAMSSTPSMRGTVCYVAPEYGGIADHVNFSEKCDVYSYGVLLLVIIAGRRPLQVTGSPVSEFKRANLVSWARHLARAGRLLDLVDKSVESINQDQALCCIKVALLCLQKSPARRPSMKEVVGMLTGGLSLPELPYELSPSPPSRLPHKKAR</sequence>
<dbReference type="InterPro" id="IPR017441">
    <property type="entry name" value="Protein_kinase_ATP_BS"/>
</dbReference>
<keyword evidence="4 9" id="KW-0547">Nucleotide-binding</keyword>
<dbReference type="InterPro" id="IPR008271">
    <property type="entry name" value="Ser/Thr_kinase_AS"/>
</dbReference>
<keyword evidence="6 9" id="KW-0067">ATP-binding</keyword>
<protein>
    <recommendedName>
        <fullName evidence="1">non-specific serine/threonine protein kinase</fullName>
        <ecNumber evidence="1">2.7.11.1</ecNumber>
    </recommendedName>
</protein>
<feature type="compositionally biased region" description="Low complexity" evidence="10">
    <location>
        <begin position="1"/>
        <end position="14"/>
    </location>
</feature>
<dbReference type="EnsemblPlants" id="Kaladp0055s0372.1.v1.1">
    <property type="protein sequence ID" value="Kaladp0055s0372.1.v1.1.CDS.1"/>
    <property type="gene ID" value="Kaladp0055s0372.v1.1"/>
</dbReference>
<dbReference type="InterPro" id="IPR044576">
    <property type="entry name" value="At4g25390-like"/>
</dbReference>
<evidence type="ECO:0000256" key="4">
    <source>
        <dbReference type="ARBA" id="ARBA00022741"/>
    </source>
</evidence>
<reference evidence="12" key="1">
    <citation type="submission" date="2021-01" db="UniProtKB">
        <authorList>
            <consortium name="EnsemblPlants"/>
        </authorList>
    </citation>
    <scope>IDENTIFICATION</scope>
</reference>
<evidence type="ECO:0000256" key="8">
    <source>
        <dbReference type="ARBA" id="ARBA00048679"/>
    </source>
</evidence>
<evidence type="ECO:0000256" key="6">
    <source>
        <dbReference type="ARBA" id="ARBA00022840"/>
    </source>
</evidence>
<dbReference type="Pfam" id="PF00069">
    <property type="entry name" value="Pkinase"/>
    <property type="match status" value="2"/>
</dbReference>
<evidence type="ECO:0000256" key="7">
    <source>
        <dbReference type="ARBA" id="ARBA00047899"/>
    </source>
</evidence>
<feature type="domain" description="Protein kinase" evidence="11">
    <location>
        <begin position="82"/>
        <end position="622"/>
    </location>
</feature>
<dbReference type="InterPro" id="IPR011009">
    <property type="entry name" value="Kinase-like_dom_sf"/>
</dbReference>
<dbReference type="Gene3D" id="3.30.200.20">
    <property type="entry name" value="Phosphorylase Kinase, domain 1"/>
    <property type="match status" value="1"/>
</dbReference>
<dbReference type="SMART" id="SM00220">
    <property type="entry name" value="S_TKc"/>
    <property type="match status" value="1"/>
</dbReference>
<feature type="region of interest" description="Disordered" evidence="10">
    <location>
        <begin position="351"/>
        <end position="380"/>
    </location>
</feature>
<keyword evidence="3" id="KW-0808">Transferase</keyword>
<evidence type="ECO:0000256" key="5">
    <source>
        <dbReference type="ARBA" id="ARBA00022777"/>
    </source>
</evidence>
<accession>A0A7N0U6I8</accession>
<dbReference type="OMA" id="WKDENRK"/>
<evidence type="ECO:0000313" key="12">
    <source>
        <dbReference type="EnsemblPlants" id="Kaladp0055s0372.1.v1.1.CDS.1"/>
    </source>
</evidence>
<evidence type="ECO:0000313" key="13">
    <source>
        <dbReference type="Proteomes" id="UP000594263"/>
    </source>
</evidence>
<dbReference type="PANTHER" id="PTHR46821:SF7">
    <property type="entry name" value="PROTEIN KINASE SUPERFAMILY PROTEIN"/>
    <property type="match status" value="1"/>
</dbReference>
<dbReference type="GO" id="GO:0004674">
    <property type="term" value="F:protein serine/threonine kinase activity"/>
    <property type="evidence" value="ECO:0007669"/>
    <property type="project" value="UniProtKB-KW"/>
</dbReference>
<evidence type="ECO:0000256" key="3">
    <source>
        <dbReference type="ARBA" id="ARBA00022679"/>
    </source>
</evidence>
<keyword evidence="13" id="KW-1185">Reference proteome</keyword>
<dbReference type="PROSITE" id="PS00108">
    <property type="entry name" value="PROTEIN_KINASE_ST"/>
    <property type="match status" value="1"/>
</dbReference>
<feature type="compositionally biased region" description="Pro residues" evidence="10">
    <location>
        <begin position="15"/>
        <end position="25"/>
    </location>
</feature>
<evidence type="ECO:0000256" key="2">
    <source>
        <dbReference type="ARBA" id="ARBA00022527"/>
    </source>
</evidence>
<dbReference type="InterPro" id="IPR000719">
    <property type="entry name" value="Prot_kinase_dom"/>
</dbReference>
<dbReference type="SUPFAM" id="SSF56112">
    <property type="entry name" value="Protein kinase-like (PK-like)"/>
    <property type="match status" value="1"/>
</dbReference>
<comment type="catalytic activity">
    <reaction evidence="7">
        <text>L-threonyl-[protein] + ATP = O-phospho-L-threonyl-[protein] + ADP + H(+)</text>
        <dbReference type="Rhea" id="RHEA:46608"/>
        <dbReference type="Rhea" id="RHEA-COMP:11060"/>
        <dbReference type="Rhea" id="RHEA-COMP:11605"/>
        <dbReference type="ChEBI" id="CHEBI:15378"/>
        <dbReference type="ChEBI" id="CHEBI:30013"/>
        <dbReference type="ChEBI" id="CHEBI:30616"/>
        <dbReference type="ChEBI" id="CHEBI:61977"/>
        <dbReference type="ChEBI" id="CHEBI:456216"/>
        <dbReference type="EC" id="2.7.11.1"/>
    </reaction>
</comment>
<proteinExistence type="predicted"/>